<keyword evidence="1" id="KW-1133">Transmembrane helix</keyword>
<feature type="transmembrane region" description="Helical" evidence="1">
    <location>
        <begin position="43"/>
        <end position="66"/>
    </location>
</feature>
<protein>
    <recommendedName>
        <fullName evidence="4">EamA domain-containing protein</fullName>
    </recommendedName>
</protein>
<evidence type="ECO:0000313" key="3">
    <source>
        <dbReference type="Proteomes" id="UP000247465"/>
    </source>
</evidence>
<dbReference type="InterPro" id="IPR037185">
    <property type="entry name" value="EmrE-like"/>
</dbReference>
<organism evidence="2 3">
    <name type="scientific">Candidatus Moanibacter tarae</name>
    <dbReference type="NCBI Taxonomy" id="2200854"/>
    <lineage>
        <taxon>Bacteria</taxon>
        <taxon>Pseudomonadati</taxon>
        <taxon>Verrucomicrobiota</taxon>
        <taxon>Opitutia</taxon>
        <taxon>Puniceicoccales</taxon>
        <taxon>Puniceicoccales incertae sedis</taxon>
        <taxon>Candidatus Moanibacter</taxon>
    </lineage>
</organism>
<feature type="transmembrane region" description="Helical" evidence="1">
    <location>
        <begin position="98"/>
        <end position="115"/>
    </location>
</feature>
<feature type="transmembrane region" description="Helical" evidence="1">
    <location>
        <begin position="191"/>
        <end position="212"/>
    </location>
</feature>
<keyword evidence="1" id="KW-0812">Transmembrane</keyword>
<gene>
    <name evidence="2" type="ORF">DF168_00812</name>
</gene>
<accession>A0A2Z4AL85</accession>
<name>A0A2Z4AL85_9BACT</name>
<dbReference type="Proteomes" id="UP000247465">
    <property type="component" value="Chromosome"/>
</dbReference>
<keyword evidence="1" id="KW-0472">Membrane</keyword>
<feature type="transmembrane region" description="Helical" evidence="1">
    <location>
        <begin position="247"/>
        <end position="263"/>
    </location>
</feature>
<proteinExistence type="predicted"/>
<feature type="transmembrane region" description="Helical" evidence="1">
    <location>
        <begin position="12"/>
        <end position="31"/>
    </location>
</feature>
<evidence type="ECO:0008006" key="4">
    <source>
        <dbReference type="Google" id="ProtNLM"/>
    </source>
</evidence>
<feature type="transmembrane region" description="Helical" evidence="1">
    <location>
        <begin position="127"/>
        <end position="148"/>
    </location>
</feature>
<feature type="transmembrane region" description="Helical" evidence="1">
    <location>
        <begin position="160"/>
        <end position="179"/>
    </location>
</feature>
<sequence length="264" mass="29092">MFRWRQESQDDLVNLACISYIFSAVLAILSIPKGALTITMGPALILGGLNGVFFFLAFIFMMPLLASKGAAISSAVSRLTILIPIFTSIILWNAKPTILQYAGIGSACIALVLIGQKGDQMRNEKPWFRGFISIALFFLTAGITRLCLEAFGQYCRTEETFLYVLSTFGTSGFISILVLAIRYRRPTTKELLFGSIVGVANNLQVYTFLLALGIFPGFVIFPVTSVGGLLFTASFAVLIMKEKLNRFYYYGIGFAVLSLLLLQY</sequence>
<dbReference type="EMBL" id="CP029803">
    <property type="protein sequence ID" value="AWT59620.1"/>
    <property type="molecule type" value="Genomic_DNA"/>
</dbReference>
<feature type="transmembrane region" description="Helical" evidence="1">
    <location>
        <begin position="218"/>
        <end position="240"/>
    </location>
</feature>
<reference evidence="2 3" key="1">
    <citation type="submission" date="2018-06" db="EMBL/GenBank/DDBJ databases">
        <title>Draft Genome Sequence of a Novel Marine Bacterium Related to the Verrucomicrobia.</title>
        <authorList>
            <person name="Vosseberg J."/>
            <person name="Martijn J."/>
            <person name="Ettema T.J.G."/>
        </authorList>
    </citation>
    <scope>NUCLEOTIDE SEQUENCE [LARGE SCALE GENOMIC DNA]</scope>
    <source>
        <strain evidence="2">TARA_B100001123</strain>
    </source>
</reference>
<dbReference type="KEGG" id="mtar:DF168_00812"/>
<feature type="transmembrane region" description="Helical" evidence="1">
    <location>
        <begin position="75"/>
        <end position="92"/>
    </location>
</feature>
<evidence type="ECO:0000256" key="1">
    <source>
        <dbReference type="SAM" id="Phobius"/>
    </source>
</evidence>
<dbReference type="SUPFAM" id="SSF103481">
    <property type="entry name" value="Multidrug resistance efflux transporter EmrE"/>
    <property type="match status" value="1"/>
</dbReference>
<evidence type="ECO:0000313" key="2">
    <source>
        <dbReference type="EMBL" id="AWT59620.1"/>
    </source>
</evidence>
<dbReference type="AlphaFoldDB" id="A0A2Z4AL85"/>